<keyword evidence="2" id="KW-0812">Transmembrane</keyword>
<keyword evidence="4" id="KW-1185">Reference proteome</keyword>
<sequence length="584" mass="60778">MPFDAELDAVPTIKRELTAAEVRHRIHAAGEQTLVEFRDVTVRGALDLRACGLLLLLRFVRCDFSGAPDVRDADLTGLHLAQCTLPGLRARNLRVRGDVRLRDCEVREQGELELVDTDVGGSVVLTGSRLHHPGGAALHAERLSVGGSLVARGLDAIGELELRGLRAGGDLDLTQARLAGTLSLSGAHAGGDLVLRSARLGKGRPDQPIVEASRVHVDGDLDAAGLAVHGQVLASGARVGGTVVLSGATLAAPGHEVLTAANANIEGDLLITGGRVAGAVQLPGLGTGGDVDLSGTWFSDTPHCDRSVDLRSARIGGDLRLATSGRPLHADGGVSVHGAIAGGALDLTGAVLDAGGPPWVALDATRAEAAEFVLWPAEIRTGTVDLRGARCRVLSAAPSLWQATAGIGLTDFRYDLLRVPDTLRGGEGAALLHRAMAFHQPGPYDQLACALRASGEDDRARTVLSRKHQYHYAAIADDELVFGFAVRLWSGLQRWFSGYGYRPGRAFAALVLLLAALAVVAVGTARAPDSSFAAWGPLTLACVAGVLVAAVAAGAAHRLADRRGGKPERPRAVLPEPGDSGRLE</sequence>
<feature type="region of interest" description="Disordered" evidence="1">
    <location>
        <begin position="562"/>
        <end position="584"/>
    </location>
</feature>
<evidence type="ECO:0000313" key="4">
    <source>
        <dbReference type="Proteomes" id="UP000635245"/>
    </source>
</evidence>
<evidence type="ECO:0000313" key="3">
    <source>
        <dbReference type="EMBL" id="MBK1785938.1"/>
    </source>
</evidence>
<accession>A0A934V6R3</accession>
<dbReference type="Proteomes" id="UP000635245">
    <property type="component" value="Unassembled WGS sequence"/>
</dbReference>
<name>A0A934V6R3_9PSEU</name>
<evidence type="ECO:0000256" key="1">
    <source>
        <dbReference type="SAM" id="MobiDB-lite"/>
    </source>
</evidence>
<feature type="transmembrane region" description="Helical" evidence="2">
    <location>
        <begin position="532"/>
        <end position="556"/>
    </location>
</feature>
<evidence type="ECO:0000256" key="2">
    <source>
        <dbReference type="SAM" id="Phobius"/>
    </source>
</evidence>
<proteinExistence type="predicted"/>
<protein>
    <recommendedName>
        <fullName evidence="5">Membrane-associated oxidoreductase</fullName>
    </recommendedName>
</protein>
<gene>
    <name evidence="3" type="ORF">JHE00_16525</name>
</gene>
<keyword evidence="2" id="KW-1133">Transmembrane helix</keyword>
<evidence type="ECO:0008006" key="5">
    <source>
        <dbReference type="Google" id="ProtNLM"/>
    </source>
</evidence>
<keyword evidence="2" id="KW-0472">Membrane</keyword>
<dbReference type="AlphaFoldDB" id="A0A934V6R3"/>
<comment type="caution">
    <text evidence="3">The sequence shown here is derived from an EMBL/GenBank/DDBJ whole genome shotgun (WGS) entry which is preliminary data.</text>
</comment>
<feature type="compositionally biased region" description="Basic and acidic residues" evidence="1">
    <location>
        <begin position="562"/>
        <end position="571"/>
    </location>
</feature>
<feature type="transmembrane region" description="Helical" evidence="2">
    <location>
        <begin position="506"/>
        <end position="526"/>
    </location>
</feature>
<dbReference type="EMBL" id="JAENJH010000003">
    <property type="protein sequence ID" value="MBK1785938.1"/>
    <property type="molecule type" value="Genomic_DNA"/>
</dbReference>
<organism evidence="3 4">
    <name type="scientific">Prauserella cavernicola</name>
    <dbReference type="NCBI Taxonomy" id="2800127"/>
    <lineage>
        <taxon>Bacteria</taxon>
        <taxon>Bacillati</taxon>
        <taxon>Actinomycetota</taxon>
        <taxon>Actinomycetes</taxon>
        <taxon>Pseudonocardiales</taxon>
        <taxon>Pseudonocardiaceae</taxon>
        <taxon>Prauserella</taxon>
    </lineage>
</organism>
<reference evidence="3" key="1">
    <citation type="submission" date="2020-12" db="EMBL/GenBank/DDBJ databases">
        <title>Prauserella sp. ASG 168, a novel actinomycete isolated from cave rock.</title>
        <authorList>
            <person name="Suriyachadkun C."/>
        </authorList>
    </citation>
    <scope>NUCLEOTIDE SEQUENCE</scope>
    <source>
        <strain evidence="3">ASG 168</strain>
    </source>
</reference>
<dbReference type="RefSeq" id="WP_200318935.1">
    <property type="nucleotide sequence ID" value="NZ_JAENJH010000003.1"/>
</dbReference>